<feature type="transmembrane region" description="Helical" evidence="8">
    <location>
        <begin position="159"/>
        <end position="183"/>
    </location>
</feature>
<dbReference type="SUPFAM" id="SSF81345">
    <property type="entry name" value="ABC transporter involved in vitamin B12 uptake, BtuC"/>
    <property type="match status" value="1"/>
</dbReference>
<accession>A0A432LKW1</accession>
<keyword evidence="10" id="KW-1185">Reference proteome</keyword>
<evidence type="ECO:0000256" key="3">
    <source>
        <dbReference type="ARBA" id="ARBA00022448"/>
    </source>
</evidence>
<name>A0A432LKW1_9BACT</name>
<feature type="transmembrane region" description="Helical" evidence="8">
    <location>
        <begin position="252"/>
        <end position="281"/>
    </location>
</feature>
<evidence type="ECO:0000256" key="2">
    <source>
        <dbReference type="ARBA" id="ARBA00007935"/>
    </source>
</evidence>
<evidence type="ECO:0000256" key="6">
    <source>
        <dbReference type="ARBA" id="ARBA00022989"/>
    </source>
</evidence>
<proteinExistence type="inferred from homology"/>
<comment type="similarity">
    <text evidence="2">Belongs to the binding-protein-dependent transport system permease family. FecCD subfamily.</text>
</comment>
<evidence type="ECO:0000313" key="9">
    <source>
        <dbReference type="EMBL" id="RUL59445.1"/>
    </source>
</evidence>
<dbReference type="Proteomes" id="UP000278983">
    <property type="component" value="Unassembled WGS sequence"/>
</dbReference>
<evidence type="ECO:0000256" key="1">
    <source>
        <dbReference type="ARBA" id="ARBA00004651"/>
    </source>
</evidence>
<keyword evidence="5 8" id="KW-0812">Transmembrane</keyword>
<dbReference type="CDD" id="cd06550">
    <property type="entry name" value="TM_ABC_iron-siderophores_like"/>
    <property type="match status" value="1"/>
</dbReference>
<comment type="caution">
    <text evidence="9">The sequence shown here is derived from an EMBL/GenBank/DDBJ whole genome shotgun (WGS) entry which is preliminary data.</text>
</comment>
<dbReference type="OrthoDB" id="9811721at2"/>
<organism evidence="9 10">
    <name type="scientific">Prevotella koreensis</name>
    <dbReference type="NCBI Taxonomy" id="2490854"/>
    <lineage>
        <taxon>Bacteria</taxon>
        <taxon>Pseudomonadati</taxon>
        <taxon>Bacteroidota</taxon>
        <taxon>Bacteroidia</taxon>
        <taxon>Bacteroidales</taxon>
        <taxon>Prevotellaceae</taxon>
        <taxon>Prevotella</taxon>
    </lineage>
</organism>
<feature type="transmembrane region" description="Helical" evidence="8">
    <location>
        <begin position="12"/>
        <end position="33"/>
    </location>
</feature>
<dbReference type="GO" id="GO:0022857">
    <property type="term" value="F:transmembrane transporter activity"/>
    <property type="evidence" value="ECO:0007669"/>
    <property type="project" value="InterPro"/>
</dbReference>
<dbReference type="PANTHER" id="PTHR30472">
    <property type="entry name" value="FERRIC ENTEROBACTIN TRANSPORT SYSTEM PERMEASE PROTEIN"/>
    <property type="match status" value="1"/>
</dbReference>
<evidence type="ECO:0000256" key="5">
    <source>
        <dbReference type="ARBA" id="ARBA00022692"/>
    </source>
</evidence>
<dbReference type="RefSeq" id="WP_126678603.1">
    <property type="nucleotide sequence ID" value="NZ_RYYU01000001.1"/>
</dbReference>
<evidence type="ECO:0000256" key="7">
    <source>
        <dbReference type="ARBA" id="ARBA00023136"/>
    </source>
</evidence>
<feature type="transmembrane region" description="Helical" evidence="8">
    <location>
        <begin position="203"/>
        <end position="225"/>
    </location>
</feature>
<dbReference type="InterPro" id="IPR000522">
    <property type="entry name" value="ABC_transptr_permease_BtuC"/>
</dbReference>
<dbReference type="GO" id="GO:0033214">
    <property type="term" value="P:siderophore-iron import into cell"/>
    <property type="evidence" value="ECO:0007669"/>
    <property type="project" value="TreeGrafter"/>
</dbReference>
<reference evidence="9 10" key="1">
    <citation type="submission" date="2018-12" db="EMBL/GenBank/DDBJ databases">
        <title>Genome sequencing of Prevotella sp. KCOM 3155 (= JS262).</title>
        <authorList>
            <person name="Kook J.-K."/>
            <person name="Park S.-N."/>
            <person name="Lim Y.K."/>
        </authorList>
    </citation>
    <scope>NUCLEOTIDE SEQUENCE [LARGE SCALE GENOMIC DNA]</scope>
    <source>
        <strain evidence="9 10">KCOM 3155</strain>
    </source>
</reference>
<feature type="transmembrane region" description="Helical" evidence="8">
    <location>
        <begin position="293"/>
        <end position="314"/>
    </location>
</feature>
<gene>
    <name evidence="9" type="ORF">EHV08_06520</name>
</gene>
<evidence type="ECO:0000313" key="10">
    <source>
        <dbReference type="Proteomes" id="UP000278983"/>
    </source>
</evidence>
<keyword evidence="4" id="KW-1003">Cell membrane</keyword>
<keyword evidence="7 8" id="KW-0472">Membrane</keyword>
<dbReference type="GO" id="GO:0005886">
    <property type="term" value="C:plasma membrane"/>
    <property type="evidence" value="ECO:0007669"/>
    <property type="project" value="UniProtKB-SubCell"/>
</dbReference>
<evidence type="ECO:0000256" key="4">
    <source>
        <dbReference type="ARBA" id="ARBA00022475"/>
    </source>
</evidence>
<comment type="subcellular location">
    <subcellularLocation>
        <location evidence="1">Cell membrane</location>
        <topology evidence="1">Multi-pass membrane protein</topology>
    </subcellularLocation>
</comment>
<keyword evidence="3" id="KW-0813">Transport</keyword>
<keyword evidence="6 8" id="KW-1133">Transmembrane helix</keyword>
<dbReference type="Gene3D" id="1.10.3470.10">
    <property type="entry name" value="ABC transporter involved in vitamin B12 uptake, BtuC"/>
    <property type="match status" value="1"/>
</dbReference>
<feature type="transmembrane region" description="Helical" evidence="8">
    <location>
        <begin position="97"/>
        <end position="117"/>
    </location>
</feature>
<dbReference type="EMBL" id="RYYU01000001">
    <property type="protein sequence ID" value="RUL59445.1"/>
    <property type="molecule type" value="Genomic_DNA"/>
</dbReference>
<dbReference type="AlphaFoldDB" id="A0A432LKW1"/>
<feature type="transmembrane region" description="Helical" evidence="8">
    <location>
        <begin position="321"/>
        <end position="340"/>
    </location>
</feature>
<protein>
    <submittedName>
        <fullName evidence="9">Iron ABC transporter permease</fullName>
    </submittedName>
</protein>
<evidence type="ECO:0000256" key="8">
    <source>
        <dbReference type="SAM" id="Phobius"/>
    </source>
</evidence>
<dbReference type="Pfam" id="PF01032">
    <property type="entry name" value="FecCD"/>
    <property type="match status" value="1"/>
</dbReference>
<dbReference type="InterPro" id="IPR037294">
    <property type="entry name" value="ABC_BtuC-like"/>
</dbReference>
<feature type="transmembrane region" description="Helical" evidence="8">
    <location>
        <begin position="65"/>
        <end position="85"/>
    </location>
</feature>
<dbReference type="PANTHER" id="PTHR30472:SF41">
    <property type="entry name" value="TRANSPORT SYSTEM PERMEASE PROTEIN"/>
    <property type="match status" value="1"/>
</dbReference>
<sequence>MRKGITIVPSMFLLIVILFAVNLFVGAVDIPAVDVMSIIFGSDGAAGADSHIPASWRYIILQNRLPQALTAMLCGSSLAVSGLMLQTAFRNPLAGPSIFGINSGASLGVALVMLLLGGSITTGTFSLTGFVAILVAAFIGAMTVMALIMLFSTLVKSNIMLLIIGIMIGYITSSAISLLNFFATEEGVQSYMIWGLGNFGGVTMQQMPAFASVTIFGLIASLLLVKPLNALLLGDQYAENLGFNIKRVRNSLLFVTGILTAISTAFCGPVAFIGLAVPHIARMILGTENHRRLLPATLLCGAATALLCNIACVLPGSRGIIPLNAVTPIMGAPVIIYVLLKQRS</sequence>
<feature type="transmembrane region" description="Helical" evidence="8">
    <location>
        <begin position="129"/>
        <end position="152"/>
    </location>
</feature>